<evidence type="ECO:0000256" key="1">
    <source>
        <dbReference type="SAM" id="Phobius"/>
    </source>
</evidence>
<gene>
    <name evidence="2" type="ORF">PS467_12780</name>
</gene>
<reference evidence="2 3" key="1">
    <citation type="submission" date="2023-02" db="EMBL/GenBank/DDBJ databases">
        <title>Streptomyces sp. SCA4-21 with antifungal activity against Fusarium oxysporum f. sp. cubense, Streptomyces sp. SCA2-17 with antifungal activity against Fusarium oxysporum f. sp. cubense.</title>
        <authorList>
            <person name="Qi D."/>
        </authorList>
    </citation>
    <scope>NUCLEOTIDE SEQUENCE [LARGE SCALE GENOMIC DNA]</scope>
    <source>
        <strain evidence="2 3">SCA4-21</strain>
    </source>
</reference>
<feature type="transmembrane region" description="Helical" evidence="1">
    <location>
        <begin position="312"/>
        <end position="332"/>
    </location>
</feature>
<sequence length="361" mass="39795">MITAVVFPGEDAPMTTAVDRLASQLEALPGADDPWFPPALNDLVFRTSEVRRSLDAIVCDDTRPLTTRFKAFYGYLNHARRSLDISAYDRYHDRHANLFSAFRMAPLLRSQRFLNHLQAGERSNEFAVAAKRFADVAKSQLPDHFGVQAHWATVVATTQSLLPDASRDITLLREAIEAQDLALLESDGRYPRFYATKAELLHLVQDWEAALAAIATAIDREDSTLADYPVRIGRYQALRAEIESERRLQAVFESSVAELHSLREQTAMVRKELEGLRNSTLTLVGLLAAIVAFITTSTSLASRLKIADAIHLIAVSSASMLVVFAGILWLVTGADNRAAAVRFLGVLVLAGLLWAVALIPA</sequence>
<keyword evidence="1" id="KW-0472">Membrane</keyword>
<feature type="transmembrane region" description="Helical" evidence="1">
    <location>
        <begin position="338"/>
        <end position="359"/>
    </location>
</feature>
<accession>A0ABY9UUN2</accession>
<keyword evidence="1" id="KW-1133">Transmembrane helix</keyword>
<keyword evidence="1" id="KW-0812">Transmembrane</keyword>
<dbReference type="Proteomes" id="UP001305606">
    <property type="component" value="Chromosome"/>
</dbReference>
<dbReference type="EMBL" id="CP117522">
    <property type="protein sequence ID" value="WNE96151.1"/>
    <property type="molecule type" value="Genomic_DNA"/>
</dbReference>
<organism evidence="2 3">
    <name type="scientific">Streptomyces luomodiensis</name>
    <dbReference type="NCBI Taxonomy" id="3026192"/>
    <lineage>
        <taxon>Bacteria</taxon>
        <taxon>Bacillati</taxon>
        <taxon>Actinomycetota</taxon>
        <taxon>Actinomycetes</taxon>
        <taxon>Kitasatosporales</taxon>
        <taxon>Streptomycetaceae</taxon>
        <taxon>Streptomyces</taxon>
    </lineage>
</organism>
<evidence type="ECO:0000313" key="3">
    <source>
        <dbReference type="Proteomes" id="UP001305606"/>
    </source>
</evidence>
<name>A0ABY9UUN2_9ACTN</name>
<evidence type="ECO:0000313" key="2">
    <source>
        <dbReference type="EMBL" id="WNE96151.1"/>
    </source>
</evidence>
<feature type="transmembrane region" description="Helical" evidence="1">
    <location>
        <begin position="280"/>
        <end position="300"/>
    </location>
</feature>
<keyword evidence="3" id="KW-1185">Reference proteome</keyword>
<dbReference type="RefSeq" id="WP_311035365.1">
    <property type="nucleotide sequence ID" value="NZ_CP117522.1"/>
</dbReference>
<protein>
    <submittedName>
        <fullName evidence="2">Uncharacterized protein</fullName>
    </submittedName>
</protein>
<proteinExistence type="predicted"/>